<reference evidence="1 2" key="1">
    <citation type="submission" date="2019-04" db="EMBL/GenBank/DDBJ databases">
        <title>Genome sequence of Pelagicola litoralis CL-ES2.</title>
        <authorList>
            <person name="Cao J."/>
        </authorList>
    </citation>
    <scope>NUCLEOTIDE SEQUENCE [LARGE SCALE GENOMIC DNA]</scope>
    <source>
        <strain evidence="1 2">CL-ES2</strain>
    </source>
</reference>
<gene>
    <name evidence="1" type="ORF">FAP39_13605</name>
</gene>
<dbReference type="Proteomes" id="UP000306575">
    <property type="component" value="Unassembled WGS sequence"/>
</dbReference>
<organism evidence="1 2">
    <name type="scientific">Shimia litoralis</name>
    <dbReference type="NCBI Taxonomy" id="420403"/>
    <lineage>
        <taxon>Bacteria</taxon>
        <taxon>Pseudomonadati</taxon>
        <taxon>Pseudomonadota</taxon>
        <taxon>Alphaproteobacteria</taxon>
        <taxon>Rhodobacterales</taxon>
        <taxon>Roseobacteraceae</taxon>
    </lineage>
</organism>
<dbReference type="AlphaFoldDB" id="A0A4U7MYH5"/>
<dbReference type="RefSeq" id="WP_138016943.1">
    <property type="nucleotide sequence ID" value="NZ_SULI01000019.1"/>
</dbReference>
<evidence type="ECO:0000313" key="2">
    <source>
        <dbReference type="Proteomes" id="UP000306575"/>
    </source>
</evidence>
<name>A0A4U7MYH5_9RHOB</name>
<evidence type="ECO:0000313" key="1">
    <source>
        <dbReference type="EMBL" id="TKZ17987.1"/>
    </source>
</evidence>
<sequence>MLGVVLWSDSNDNKAVIWCEDHGDLAFFNGGTDTPLDFVDLDEGDLVRFDLSEGTQTRFAKNPRRVGQGVYAGLADRLQNTPSSSPAVQHDAVQDRAVRALCSAEIIPFATRKSDRAKRELVAV</sequence>
<comment type="caution">
    <text evidence="1">The sequence shown here is derived from an EMBL/GenBank/DDBJ whole genome shotgun (WGS) entry which is preliminary data.</text>
</comment>
<dbReference type="OrthoDB" id="7868545at2"/>
<dbReference type="EMBL" id="SULI01000019">
    <property type="protein sequence ID" value="TKZ17987.1"/>
    <property type="molecule type" value="Genomic_DNA"/>
</dbReference>
<keyword evidence="2" id="KW-1185">Reference proteome</keyword>
<proteinExistence type="predicted"/>
<accession>A0A4U7MYH5</accession>
<protein>
    <submittedName>
        <fullName evidence="1">Uncharacterized protein</fullName>
    </submittedName>
</protein>